<evidence type="ECO:0000256" key="10">
    <source>
        <dbReference type="ARBA" id="ARBA00023125"/>
    </source>
</evidence>
<dbReference type="InterPro" id="IPR036977">
    <property type="entry name" value="DNA_primase_Znf_CHC2"/>
</dbReference>
<evidence type="ECO:0000256" key="4">
    <source>
        <dbReference type="ARBA" id="ARBA00022695"/>
    </source>
</evidence>
<dbReference type="SUPFAM" id="SSF57783">
    <property type="entry name" value="Zinc beta-ribbon"/>
    <property type="match status" value="1"/>
</dbReference>
<evidence type="ECO:0000256" key="12">
    <source>
        <dbReference type="HAMAP-Rule" id="MF_00974"/>
    </source>
</evidence>
<dbReference type="EMBL" id="LYOZ01000052">
    <property type="protein sequence ID" value="OCH97126.1"/>
    <property type="molecule type" value="Genomic_DNA"/>
</dbReference>
<name>A0ABX2XW27_9GAMM</name>
<keyword evidence="1 12" id="KW-0240">DNA-directed RNA polymerase</keyword>
<evidence type="ECO:0000256" key="9">
    <source>
        <dbReference type="ARBA" id="ARBA00022842"/>
    </source>
</evidence>
<evidence type="ECO:0000313" key="15">
    <source>
        <dbReference type="EMBL" id="OCH97126.1"/>
    </source>
</evidence>
<dbReference type="CDD" id="cd03364">
    <property type="entry name" value="TOPRIM_DnaG_primases"/>
    <property type="match status" value="1"/>
</dbReference>
<dbReference type="InterPro" id="IPR013173">
    <property type="entry name" value="DNA_primase_DnaG_DnaB-bd_dom"/>
</dbReference>
<comment type="domain">
    <text evidence="12">Contains an N-terminal zinc-binding domain, a central core domain that contains the primase activity, and a C-terminal DnaB-binding domain.</text>
</comment>
<dbReference type="Pfam" id="PF13155">
    <property type="entry name" value="Toprim_2"/>
    <property type="match status" value="1"/>
</dbReference>
<dbReference type="PROSITE" id="PS50880">
    <property type="entry name" value="TOPRIM"/>
    <property type="match status" value="1"/>
</dbReference>
<dbReference type="InterPro" id="IPR016136">
    <property type="entry name" value="DNA_helicase_N/primase_C"/>
</dbReference>
<keyword evidence="9" id="KW-0460">Magnesium</keyword>
<dbReference type="SMART" id="SM00766">
    <property type="entry name" value="DnaG_DnaB_bind"/>
    <property type="match status" value="1"/>
</dbReference>
<reference evidence="15 16" key="1">
    <citation type="submission" date="2016-05" db="EMBL/GenBank/DDBJ databases">
        <authorList>
            <person name="Prochazka B."/>
            <person name="Indra A."/>
            <person name="Hasenberger P."/>
            <person name="Blaschitz M."/>
            <person name="Wagner L."/>
            <person name="Wewalka G."/>
            <person name="Sorschag S."/>
            <person name="Schmid D."/>
            <person name="Ruppitsch W."/>
        </authorList>
    </citation>
    <scope>NUCLEOTIDE SEQUENCE [LARGE SCALE GENOMIC DNA]</scope>
    <source>
        <strain evidence="15 16">974010_12</strain>
    </source>
</reference>
<dbReference type="EC" id="2.7.7.101" evidence="12"/>
<dbReference type="Gene3D" id="3.90.580.10">
    <property type="entry name" value="Zinc finger, CHC2-type domain"/>
    <property type="match status" value="1"/>
</dbReference>
<evidence type="ECO:0000256" key="11">
    <source>
        <dbReference type="ARBA" id="ARBA00023163"/>
    </source>
</evidence>
<dbReference type="NCBIfam" id="TIGR01391">
    <property type="entry name" value="dnaG"/>
    <property type="match status" value="1"/>
</dbReference>
<comment type="catalytic activity">
    <reaction evidence="12">
        <text>ssDNA + n NTP = ssDNA/pppN(pN)n-1 hybrid + (n-1) diphosphate.</text>
        <dbReference type="EC" id="2.7.7.101"/>
    </reaction>
</comment>
<keyword evidence="8 12" id="KW-0862">Zinc</keyword>
<keyword evidence="2 12" id="KW-0639">Primosome</keyword>
<evidence type="ECO:0000256" key="2">
    <source>
        <dbReference type="ARBA" id="ARBA00022515"/>
    </source>
</evidence>
<dbReference type="RefSeq" id="WP_065621300.1">
    <property type="nucleotide sequence ID" value="NZ_LYOZ01000052.1"/>
</dbReference>
<dbReference type="InterPro" id="IPR030846">
    <property type="entry name" value="DnaG_bac"/>
</dbReference>
<dbReference type="InterPro" id="IPR006171">
    <property type="entry name" value="TOPRIM_dom"/>
</dbReference>
<feature type="zinc finger region" description="CHC2-type" evidence="12">
    <location>
        <begin position="40"/>
        <end position="64"/>
    </location>
</feature>
<evidence type="ECO:0000256" key="3">
    <source>
        <dbReference type="ARBA" id="ARBA00022679"/>
    </source>
</evidence>
<keyword evidence="3 12" id="KW-0808">Transferase</keyword>
<feature type="domain" description="Toprim" evidence="14">
    <location>
        <begin position="252"/>
        <end position="334"/>
    </location>
</feature>
<dbReference type="InterPro" id="IPR034151">
    <property type="entry name" value="TOPRIM_DnaG_bac"/>
</dbReference>
<dbReference type="SUPFAM" id="SSF117023">
    <property type="entry name" value="DNA primase DnaG, C-terminal domain"/>
    <property type="match status" value="1"/>
</dbReference>
<keyword evidence="10 12" id="KW-0238">DNA-binding</keyword>
<evidence type="ECO:0000256" key="6">
    <source>
        <dbReference type="ARBA" id="ARBA00022723"/>
    </source>
</evidence>
<comment type="function">
    <text evidence="12 13">RNA polymerase that catalyzes the synthesis of short RNA molecules used as primers for DNA polymerase during DNA replication.</text>
</comment>
<organism evidence="15 16">
    <name type="scientific">Legionella jamestowniensis</name>
    <dbReference type="NCBI Taxonomy" id="455"/>
    <lineage>
        <taxon>Bacteria</taxon>
        <taxon>Pseudomonadati</taxon>
        <taxon>Pseudomonadota</taxon>
        <taxon>Gammaproteobacteria</taxon>
        <taxon>Legionellales</taxon>
        <taxon>Legionellaceae</taxon>
        <taxon>Legionella</taxon>
    </lineage>
</organism>
<dbReference type="PANTHER" id="PTHR30313:SF2">
    <property type="entry name" value="DNA PRIMASE"/>
    <property type="match status" value="1"/>
</dbReference>
<evidence type="ECO:0000313" key="16">
    <source>
        <dbReference type="Proteomes" id="UP000093336"/>
    </source>
</evidence>
<dbReference type="HAMAP" id="MF_00974">
    <property type="entry name" value="DNA_primase_DnaG"/>
    <property type="match status" value="1"/>
</dbReference>
<dbReference type="InterPro" id="IPR013264">
    <property type="entry name" value="DNAG_N"/>
</dbReference>
<dbReference type="Pfam" id="PF08275">
    <property type="entry name" value="DNAG_N"/>
    <property type="match status" value="1"/>
</dbReference>
<gene>
    <name evidence="12" type="primary">dnaG</name>
    <name evidence="15" type="ORF">A8135_05715</name>
</gene>
<keyword evidence="5 12" id="KW-0235">DNA replication</keyword>
<dbReference type="InterPro" id="IPR037068">
    <property type="entry name" value="DNA_primase_core_N_sf"/>
</dbReference>
<dbReference type="Gene3D" id="3.90.980.10">
    <property type="entry name" value="DNA primase, catalytic core, N-terminal domain"/>
    <property type="match status" value="1"/>
</dbReference>
<dbReference type="Gene3D" id="1.20.50.20">
    <property type="entry name" value="DnaG, RNA polymerase domain, helical bundle"/>
    <property type="match status" value="1"/>
</dbReference>
<keyword evidence="7 12" id="KW-0863">Zinc-finger</keyword>
<evidence type="ECO:0000256" key="1">
    <source>
        <dbReference type="ARBA" id="ARBA00022478"/>
    </source>
</evidence>
<keyword evidence="16" id="KW-1185">Reference proteome</keyword>
<dbReference type="SMART" id="SM00400">
    <property type="entry name" value="ZnF_CHCC"/>
    <property type="match status" value="1"/>
</dbReference>
<dbReference type="PIRSF" id="PIRSF002811">
    <property type="entry name" value="DnaG"/>
    <property type="match status" value="1"/>
</dbReference>
<dbReference type="Pfam" id="PF01807">
    <property type="entry name" value="Zn_ribbon_DnaG"/>
    <property type="match status" value="1"/>
</dbReference>
<dbReference type="Pfam" id="PF10410">
    <property type="entry name" value="DnaB_bind"/>
    <property type="match status" value="1"/>
</dbReference>
<dbReference type="InterPro" id="IPR050219">
    <property type="entry name" value="DnaG_primase"/>
</dbReference>
<keyword evidence="11 12" id="KW-0804">Transcription</keyword>
<dbReference type="Gene3D" id="3.40.1360.10">
    <property type="match status" value="1"/>
</dbReference>
<dbReference type="Proteomes" id="UP000093336">
    <property type="component" value="Unassembled WGS sequence"/>
</dbReference>
<sequence length="577" mass="65834">MTGLIPQPFIDELLTRTDIVELIDSYIPLKKSGQAFVACCPFHSEKTPSFNVIAKKQFYHCFGCGASGNVISFVMNYLNQGFTDAIETLASRLGLQVPREGRTEKNQHSLSLYQLLEQVSQFYQQTLKTQGQQAITYLRQRGLTGEIAKRYQLGYAISDWQILEKQFRGHRAELITTGMLIQKEDGKTYDRYRHRIMFPIHDRHGRIIGFGGRAIDAQQKPKYLNSPETVIFQKSRELYGLHQVLQTQKTINSIIIVEGYLDVIALAQHGIGNAVATLGTATSTYHIQLLTKHTQHLIFCFDGDTAGRQAAWRALESCLPQLNIGLNASFIFLPEGQDPDSLVREEGATQFLERLQQAKPLNQFFFETLSRNIDLASVAGKSQLVNVTKPHLLKMQEGPYKQLLLDELARITHIESHRLEQLLRDKAPQLKTSHKPITRSPIRLAIALLIQHPEIFNECKHAIDPALLDGKDQELLQKLLQQIAKTPEVNTATLIEQWRNTPYFEALIKLASWEHQVPEVALVKEFVDIILFLQKQNLENKINQYIAKSRNQGLTLSERLNLQEMLKQRHQTVDDKK</sequence>
<evidence type="ECO:0000256" key="8">
    <source>
        <dbReference type="ARBA" id="ARBA00022833"/>
    </source>
</evidence>
<evidence type="ECO:0000256" key="5">
    <source>
        <dbReference type="ARBA" id="ARBA00022705"/>
    </source>
</evidence>
<accession>A0ABX2XW27</accession>
<comment type="cofactor">
    <cofactor evidence="12 13">
        <name>Zn(2+)</name>
        <dbReference type="ChEBI" id="CHEBI:29105"/>
    </cofactor>
    <text evidence="12 13">Binds 1 zinc ion per monomer.</text>
</comment>
<dbReference type="InterPro" id="IPR019475">
    <property type="entry name" value="DNA_primase_DnaB-bd"/>
</dbReference>
<comment type="caution">
    <text evidence="15">The sequence shown here is derived from an EMBL/GenBank/DDBJ whole genome shotgun (WGS) entry which is preliminary data.</text>
</comment>
<evidence type="ECO:0000256" key="7">
    <source>
        <dbReference type="ARBA" id="ARBA00022771"/>
    </source>
</evidence>
<dbReference type="InterPro" id="IPR006295">
    <property type="entry name" value="DNA_primase_DnaG"/>
</dbReference>
<dbReference type="Pfam" id="PF08278">
    <property type="entry name" value="DnaG_DnaB_bind"/>
    <property type="match status" value="1"/>
</dbReference>
<proteinExistence type="inferred from homology"/>
<dbReference type="InterPro" id="IPR002694">
    <property type="entry name" value="Znf_CHC2"/>
</dbReference>
<keyword evidence="4 12" id="KW-0548">Nucleotidyltransferase</keyword>
<keyword evidence="6 12" id="KW-0479">Metal-binding</keyword>
<comment type="subunit">
    <text evidence="12">Monomer. Interacts with DnaB.</text>
</comment>
<dbReference type="Gene3D" id="1.10.860.10">
    <property type="entry name" value="DNAb Helicase, Chain A"/>
    <property type="match status" value="1"/>
</dbReference>
<comment type="similarity">
    <text evidence="12 13">Belongs to the DnaG primase family.</text>
</comment>
<dbReference type="SMART" id="SM00493">
    <property type="entry name" value="TOPRIM"/>
    <property type="match status" value="1"/>
</dbReference>
<evidence type="ECO:0000256" key="13">
    <source>
        <dbReference type="PIRNR" id="PIRNR002811"/>
    </source>
</evidence>
<dbReference type="PANTHER" id="PTHR30313">
    <property type="entry name" value="DNA PRIMASE"/>
    <property type="match status" value="1"/>
</dbReference>
<dbReference type="SUPFAM" id="SSF56731">
    <property type="entry name" value="DNA primase core"/>
    <property type="match status" value="1"/>
</dbReference>
<protein>
    <recommendedName>
        <fullName evidence="12 13">DNA primase</fullName>
        <ecNumber evidence="12">2.7.7.101</ecNumber>
    </recommendedName>
</protein>
<evidence type="ECO:0000259" key="14">
    <source>
        <dbReference type="PROSITE" id="PS50880"/>
    </source>
</evidence>